<keyword evidence="2" id="KW-1185">Reference proteome</keyword>
<evidence type="ECO:0000313" key="1">
    <source>
        <dbReference type="EMBL" id="TBU59369.1"/>
    </source>
</evidence>
<accession>A0A4Q9PXP9</accession>
<dbReference type="EMBL" id="ML145114">
    <property type="protein sequence ID" value="TBU59369.1"/>
    <property type="molecule type" value="Genomic_DNA"/>
</dbReference>
<gene>
    <name evidence="1" type="ORF">BD310DRAFT_924977</name>
</gene>
<evidence type="ECO:0000313" key="2">
    <source>
        <dbReference type="Proteomes" id="UP000292082"/>
    </source>
</evidence>
<dbReference type="AlphaFoldDB" id="A0A4Q9PXP9"/>
<dbReference type="Proteomes" id="UP000292082">
    <property type="component" value="Unassembled WGS sequence"/>
</dbReference>
<organism evidence="1 2">
    <name type="scientific">Dichomitus squalens</name>
    <dbReference type="NCBI Taxonomy" id="114155"/>
    <lineage>
        <taxon>Eukaryota</taxon>
        <taxon>Fungi</taxon>
        <taxon>Dikarya</taxon>
        <taxon>Basidiomycota</taxon>
        <taxon>Agaricomycotina</taxon>
        <taxon>Agaricomycetes</taxon>
        <taxon>Polyporales</taxon>
        <taxon>Polyporaceae</taxon>
        <taxon>Dichomitus</taxon>
    </lineage>
</organism>
<name>A0A4Q9PXP9_9APHY</name>
<reference evidence="1 2" key="1">
    <citation type="submission" date="2019-01" db="EMBL/GenBank/DDBJ databases">
        <title>Draft genome sequences of three monokaryotic isolates of the white-rot basidiomycete fungus Dichomitus squalens.</title>
        <authorList>
            <consortium name="DOE Joint Genome Institute"/>
            <person name="Lopez S.C."/>
            <person name="Andreopoulos B."/>
            <person name="Pangilinan J."/>
            <person name="Lipzen A."/>
            <person name="Riley R."/>
            <person name="Ahrendt S."/>
            <person name="Ng V."/>
            <person name="Barry K."/>
            <person name="Daum C."/>
            <person name="Grigoriev I.V."/>
            <person name="Hilden K.S."/>
            <person name="Makela M.R."/>
            <person name="de Vries R.P."/>
        </authorList>
    </citation>
    <scope>NUCLEOTIDE SEQUENCE [LARGE SCALE GENOMIC DNA]</scope>
    <source>
        <strain evidence="1 2">CBS 464.89</strain>
    </source>
</reference>
<sequence>MVCVLSVRLMPRRPAAGFCYRNTGTSASGWGYKKARRVRLPHRLEQKDPLGGLRGPKSEEAAALITCTHVPLDRLAKQLERVSRCAGVVTRGATAVMANHRYVASHTTCSPPFPPLVSLSGWPSRAWRSSHTAGVQISMNHLMYDFSASSLVTER</sequence>
<proteinExistence type="predicted"/>
<protein>
    <submittedName>
        <fullName evidence="1">Uncharacterized protein</fullName>
    </submittedName>
</protein>